<organism evidence="6 7">
    <name type="scientific">Pendulispora brunnea</name>
    <dbReference type="NCBI Taxonomy" id="2905690"/>
    <lineage>
        <taxon>Bacteria</taxon>
        <taxon>Pseudomonadati</taxon>
        <taxon>Myxococcota</taxon>
        <taxon>Myxococcia</taxon>
        <taxon>Myxococcales</taxon>
        <taxon>Sorangiineae</taxon>
        <taxon>Pendulisporaceae</taxon>
        <taxon>Pendulispora</taxon>
    </lineage>
</organism>
<evidence type="ECO:0000256" key="1">
    <source>
        <dbReference type="ARBA" id="ARBA00022448"/>
    </source>
</evidence>
<dbReference type="SUPFAM" id="SSF46458">
    <property type="entry name" value="Globin-like"/>
    <property type="match status" value="1"/>
</dbReference>
<keyword evidence="4" id="KW-0408">Iron</keyword>
<dbReference type="InterPro" id="IPR012292">
    <property type="entry name" value="Globin/Proto"/>
</dbReference>
<keyword evidence="3" id="KW-0479">Metal-binding</keyword>
<dbReference type="PANTHER" id="PTHR47366">
    <property type="entry name" value="TWO-ON-TWO HEMOGLOBIN-3"/>
    <property type="match status" value="1"/>
</dbReference>
<evidence type="ECO:0000256" key="4">
    <source>
        <dbReference type="ARBA" id="ARBA00023004"/>
    </source>
</evidence>
<dbReference type="Gene3D" id="1.10.490.10">
    <property type="entry name" value="Globins"/>
    <property type="match status" value="1"/>
</dbReference>
<evidence type="ECO:0000256" key="3">
    <source>
        <dbReference type="ARBA" id="ARBA00022723"/>
    </source>
</evidence>
<dbReference type="PANTHER" id="PTHR47366:SF1">
    <property type="entry name" value="TWO-ON-TWO HEMOGLOBIN-3"/>
    <property type="match status" value="1"/>
</dbReference>
<dbReference type="EMBL" id="CP089982">
    <property type="protein sequence ID" value="WXA91090.1"/>
    <property type="molecule type" value="Genomic_DNA"/>
</dbReference>
<accession>A0ABZ2K0L9</accession>
<keyword evidence="2" id="KW-0349">Heme</keyword>
<dbReference type="InterPro" id="IPR001486">
    <property type="entry name" value="Hemoglobin_trunc"/>
</dbReference>
<evidence type="ECO:0000256" key="5">
    <source>
        <dbReference type="ARBA" id="ARBA00034496"/>
    </source>
</evidence>
<dbReference type="InterPro" id="IPR044203">
    <property type="entry name" value="GlbO/GLB3-like"/>
</dbReference>
<gene>
    <name evidence="6" type="ORF">LZC95_32130</name>
</gene>
<keyword evidence="1" id="KW-0813">Transport</keyword>
<dbReference type="Proteomes" id="UP001379533">
    <property type="component" value="Chromosome"/>
</dbReference>
<evidence type="ECO:0000313" key="6">
    <source>
        <dbReference type="EMBL" id="WXA91090.1"/>
    </source>
</evidence>
<keyword evidence="7" id="KW-1185">Reference proteome</keyword>
<evidence type="ECO:0000256" key="2">
    <source>
        <dbReference type="ARBA" id="ARBA00022617"/>
    </source>
</evidence>
<dbReference type="InterPro" id="IPR009050">
    <property type="entry name" value="Globin-like_sf"/>
</dbReference>
<reference evidence="6 7" key="1">
    <citation type="submission" date="2021-12" db="EMBL/GenBank/DDBJ databases">
        <title>Discovery of the Pendulisporaceae a myxobacterial family with distinct sporulation behavior and unique specialized metabolism.</title>
        <authorList>
            <person name="Garcia R."/>
            <person name="Popoff A."/>
            <person name="Bader C.D."/>
            <person name="Loehr J."/>
            <person name="Walesch S."/>
            <person name="Walt C."/>
            <person name="Boldt J."/>
            <person name="Bunk B."/>
            <person name="Haeckl F.J.F.P.J."/>
            <person name="Gunesch A.P."/>
            <person name="Birkelbach J."/>
            <person name="Nuebel U."/>
            <person name="Pietschmann T."/>
            <person name="Bach T."/>
            <person name="Mueller R."/>
        </authorList>
    </citation>
    <scope>NUCLEOTIDE SEQUENCE [LARGE SCALE GENOMIC DNA]</scope>
    <source>
        <strain evidence="6 7">MSr12523</strain>
    </source>
</reference>
<dbReference type="RefSeq" id="WP_394841711.1">
    <property type="nucleotide sequence ID" value="NZ_CP089982.1"/>
</dbReference>
<protein>
    <submittedName>
        <fullName evidence="6">Cyanoglobin</fullName>
    </submittedName>
</protein>
<name>A0ABZ2K0L9_9BACT</name>
<comment type="similarity">
    <text evidence="5">Belongs to the truncated hemoglobin family. Group II subfamily.</text>
</comment>
<proteinExistence type="inferred from homology"/>
<dbReference type="Pfam" id="PF01152">
    <property type="entry name" value="Bac_globin"/>
    <property type="match status" value="1"/>
</dbReference>
<evidence type="ECO:0000313" key="7">
    <source>
        <dbReference type="Proteomes" id="UP001379533"/>
    </source>
</evidence>
<sequence length="134" mass="15449">MINAKRTPFEVLGGQDAAMALAKRFYDHMDEHEPELVAVHRRDESGRVAAVVREHFTAFLVEWLGGPPMYSPVHGHPRLRMRHMHVPIGNQLRDAWLRCMGAALEHPSVDPEVREYLTRRFADVADFLRNRPES</sequence>